<sequence length="74" mass="8754">MYTIEWQKRGLPHAQILIWLKDSLFFHRVDGINSAEIYTIRPRSSLHCNKAAGARLMRKHKSTFSVYEGWNLHK</sequence>
<evidence type="ECO:0000313" key="2">
    <source>
        <dbReference type="Proteomes" id="UP000499080"/>
    </source>
</evidence>
<dbReference type="AlphaFoldDB" id="A0A4Y2R2L4"/>
<name>A0A4Y2R2L4_ARAVE</name>
<gene>
    <name evidence="1" type="ORF">AVEN_182816_1</name>
</gene>
<reference evidence="1 2" key="1">
    <citation type="journal article" date="2019" name="Sci. Rep.">
        <title>Orb-weaving spider Araneus ventricosus genome elucidates the spidroin gene catalogue.</title>
        <authorList>
            <person name="Kono N."/>
            <person name="Nakamura H."/>
            <person name="Ohtoshi R."/>
            <person name="Moran D.A.P."/>
            <person name="Shinohara A."/>
            <person name="Yoshida Y."/>
            <person name="Fujiwara M."/>
            <person name="Mori M."/>
            <person name="Tomita M."/>
            <person name="Arakawa K."/>
        </authorList>
    </citation>
    <scope>NUCLEOTIDE SEQUENCE [LARGE SCALE GENOMIC DNA]</scope>
</reference>
<accession>A0A4Y2R2L4</accession>
<proteinExistence type="predicted"/>
<comment type="caution">
    <text evidence="1">The sequence shown here is derived from an EMBL/GenBank/DDBJ whole genome shotgun (WGS) entry which is preliminary data.</text>
</comment>
<keyword evidence="2" id="KW-1185">Reference proteome</keyword>
<organism evidence="1 2">
    <name type="scientific">Araneus ventricosus</name>
    <name type="common">Orbweaver spider</name>
    <name type="synonym">Epeira ventricosa</name>
    <dbReference type="NCBI Taxonomy" id="182803"/>
    <lineage>
        <taxon>Eukaryota</taxon>
        <taxon>Metazoa</taxon>
        <taxon>Ecdysozoa</taxon>
        <taxon>Arthropoda</taxon>
        <taxon>Chelicerata</taxon>
        <taxon>Arachnida</taxon>
        <taxon>Araneae</taxon>
        <taxon>Araneomorphae</taxon>
        <taxon>Entelegynae</taxon>
        <taxon>Araneoidea</taxon>
        <taxon>Araneidae</taxon>
        <taxon>Araneus</taxon>
    </lineage>
</organism>
<dbReference type="Proteomes" id="UP000499080">
    <property type="component" value="Unassembled WGS sequence"/>
</dbReference>
<protein>
    <submittedName>
        <fullName evidence="1">Uncharacterized protein</fullName>
    </submittedName>
</protein>
<evidence type="ECO:0000313" key="1">
    <source>
        <dbReference type="EMBL" id="GBN69686.1"/>
    </source>
</evidence>
<feature type="non-terminal residue" evidence="1">
    <location>
        <position position="74"/>
    </location>
</feature>
<dbReference type="OrthoDB" id="1728974at2759"/>
<dbReference type="EMBL" id="BGPR01142038">
    <property type="protein sequence ID" value="GBN69686.1"/>
    <property type="molecule type" value="Genomic_DNA"/>
</dbReference>